<comment type="caution">
    <text evidence="1">The sequence shown here is derived from an EMBL/GenBank/DDBJ whole genome shotgun (WGS) entry which is preliminary data.</text>
</comment>
<dbReference type="InterPro" id="IPR019734">
    <property type="entry name" value="TPR_rpt"/>
</dbReference>
<dbReference type="EMBL" id="BARV01020574">
    <property type="protein sequence ID" value="GAI28861.1"/>
    <property type="molecule type" value="Genomic_DNA"/>
</dbReference>
<proteinExistence type="predicted"/>
<organism evidence="1">
    <name type="scientific">marine sediment metagenome</name>
    <dbReference type="NCBI Taxonomy" id="412755"/>
    <lineage>
        <taxon>unclassified sequences</taxon>
        <taxon>metagenomes</taxon>
        <taxon>ecological metagenomes</taxon>
    </lineage>
</organism>
<name>X1NF77_9ZZZZ</name>
<dbReference type="InterPro" id="IPR011990">
    <property type="entry name" value="TPR-like_helical_dom_sf"/>
</dbReference>
<dbReference type="Gene3D" id="1.25.40.10">
    <property type="entry name" value="Tetratricopeptide repeat domain"/>
    <property type="match status" value="2"/>
</dbReference>
<sequence length="249" mass="28266">MSKRISLWKLIILIFLVLLLFNGCTKKPYEIPIDEVGKQVSNEIVEPSYQEITIVEDEDIVSFLLENALELIERSTDEWDKPKELSKIASSYAEVGQYEKAFEILSHATEEAKKIHVIDIRSDALKEIVITYIKIGRYKEALDIIKNKEMCNDLIITEGAIALAEAGKIKRSQELIEKILNIFLKAEALSKLAISYTQAGQKEKALEILSKTIILIEKMNVEIDKAEELYSQNPSNYKYSPASPIKSAK</sequence>
<dbReference type="SUPFAM" id="SSF48452">
    <property type="entry name" value="TPR-like"/>
    <property type="match status" value="1"/>
</dbReference>
<reference evidence="1" key="1">
    <citation type="journal article" date="2014" name="Front. Microbiol.">
        <title>High frequency of phylogenetically diverse reductive dehalogenase-homologous genes in deep subseafloor sedimentary metagenomes.</title>
        <authorList>
            <person name="Kawai M."/>
            <person name="Futagami T."/>
            <person name="Toyoda A."/>
            <person name="Takaki Y."/>
            <person name="Nishi S."/>
            <person name="Hori S."/>
            <person name="Arai W."/>
            <person name="Tsubouchi T."/>
            <person name="Morono Y."/>
            <person name="Uchiyama I."/>
            <person name="Ito T."/>
            <person name="Fujiyama A."/>
            <person name="Inagaki F."/>
            <person name="Takami H."/>
        </authorList>
    </citation>
    <scope>NUCLEOTIDE SEQUENCE</scope>
    <source>
        <strain evidence="1">Expedition CK06-06</strain>
    </source>
</reference>
<gene>
    <name evidence="1" type="ORF">S06H3_34303</name>
</gene>
<evidence type="ECO:0008006" key="2">
    <source>
        <dbReference type="Google" id="ProtNLM"/>
    </source>
</evidence>
<protein>
    <recommendedName>
        <fullName evidence="2">MalT-like TPR region domain-containing protein</fullName>
    </recommendedName>
</protein>
<evidence type="ECO:0000313" key="1">
    <source>
        <dbReference type="EMBL" id="GAI28861.1"/>
    </source>
</evidence>
<accession>X1NF77</accession>
<dbReference type="AlphaFoldDB" id="X1NF77"/>
<feature type="non-terminal residue" evidence="1">
    <location>
        <position position="249"/>
    </location>
</feature>
<dbReference type="SMART" id="SM00028">
    <property type="entry name" value="TPR"/>
    <property type="match status" value="2"/>
</dbReference>